<dbReference type="Proteomes" id="UP000051739">
    <property type="component" value="Unassembled WGS sequence"/>
</dbReference>
<proteinExistence type="predicted"/>
<feature type="domain" description="HTH arsR-type" evidence="4">
    <location>
        <begin position="276"/>
        <end position="367"/>
    </location>
</feature>
<reference evidence="5 6" key="1">
    <citation type="journal article" date="2015" name="Genome Announc.">
        <title>Expanding the biotechnology potential of lactobacilli through comparative genomics of 213 strains and associated genera.</title>
        <authorList>
            <person name="Sun Z."/>
            <person name="Harris H.M."/>
            <person name="McCann A."/>
            <person name="Guo C."/>
            <person name="Argimon S."/>
            <person name="Zhang W."/>
            <person name="Yang X."/>
            <person name="Jeffery I.B."/>
            <person name="Cooney J.C."/>
            <person name="Kagawa T.F."/>
            <person name="Liu W."/>
            <person name="Song Y."/>
            <person name="Salvetti E."/>
            <person name="Wrobel A."/>
            <person name="Rasinkangas P."/>
            <person name="Parkhill J."/>
            <person name="Rea M.C."/>
            <person name="O'Sullivan O."/>
            <person name="Ritari J."/>
            <person name="Douillard F.P."/>
            <person name="Paul Ross R."/>
            <person name="Yang R."/>
            <person name="Briner A.E."/>
            <person name="Felis G.E."/>
            <person name="de Vos W.M."/>
            <person name="Barrangou R."/>
            <person name="Klaenhammer T.R."/>
            <person name="Caufield P.W."/>
            <person name="Cui Y."/>
            <person name="Zhang H."/>
            <person name="O'Toole P.W."/>
        </authorList>
    </citation>
    <scope>NUCLEOTIDE SEQUENCE [LARGE SCALE GENOMIC DNA]</scope>
    <source>
        <strain evidence="5 6">DSM 16045</strain>
    </source>
</reference>
<dbReference type="EMBL" id="AZFN01000024">
    <property type="protein sequence ID" value="KRM00830.1"/>
    <property type="molecule type" value="Genomic_DNA"/>
</dbReference>
<name>A0A0R1V5G3_9LACO</name>
<dbReference type="PROSITE" id="PS50987">
    <property type="entry name" value="HTH_ARSR_2"/>
    <property type="match status" value="1"/>
</dbReference>
<dbReference type="InterPro" id="IPR001845">
    <property type="entry name" value="HTH_ArsR_DNA-bd_dom"/>
</dbReference>
<dbReference type="Pfam" id="PF19361">
    <property type="entry name" value="DUF5937"/>
    <property type="match status" value="1"/>
</dbReference>
<dbReference type="Pfam" id="PF01022">
    <property type="entry name" value="HTH_5"/>
    <property type="match status" value="1"/>
</dbReference>
<dbReference type="CDD" id="cd00090">
    <property type="entry name" value="HTH_ARSR"/>
    <property type="match status" value="1"/>
</dbReference>
<keyword evidence="1" id="KW-0805">Transcription regulation</keyword>
<dbReference type="InterPro" id="IPR051081">
    <property type="entry name" value="HTH_MetalResp_TranReg"/>
</dbReference>
<organism evidence="5 6">
    <name type="scientific">Limosilactobacillus gastricus DSM 16045</name>
    <dbReference type="NCBI Taxonomy" id="1423749"/>
    <lineage>
        <taxon>Bacteria</taxon>
        <taxon>Bacillati</taxon>
        <taxon>Bacillota</taxon>
        <taxon>Bacilli</taxon>
        <taxon>Lactobacillales</taxon>
        <taxon>Lactobacillaceae</taxon>
        <taxon>Limosilactobacillus</taxon>
    </lineage>
</organism>
<dbReference type="Gene3D" id="1.10.10.10">
    <property type="entry name" value="Winged helix-like DNA-binding domain superfamily/Winged helix DNA-binding domain"/>
    <property type="match status" value="1"/>
</dbReference>
<evidence type="ECO:0000313" key="6">
    <source>
        <dbReference type="Proteomes" id="UP000051739"/>
    </source>
</evidence>
<dbReference type="AlphaFoldDB" id="A0A0R1V5G3"/>
<dbReference type="GO" id="GO:0003677">
    <property type="term" value="F:DNA binding"/>
    <property type="evidence" value="ECO:0007669"/>
    <property type="project" value="UniProtKB-KW"/>
</dbReference>
<evidence type="ECO:0000256" key="2">
    <source>
        <dbReference type="ARBA" id="ARBA00023125"/>
    </source>
</evidence>
<protein>
    <submittedName>
        <fullName evidence="5">ArsR family transcriptional regulator</fullName>
    </submittedName>
</protein>
<evidence type="ECO:0000256" key="3">
    <source>
        <dbReference type="ARBA" id="ARBA00023163"/>
    </source>
</evidence>
<dbReference type="InterPro" id="IPR036390">
    <property type="entry name" value="WH_DNA-bd_sf"/>
</dbReference>
<dbReference type="NCBIfam" id="NF033788">
    <property type="entry name" value="HTH_metalloreg"/>
    <property type="match status" value="1"/>
</dbReference>
<dbReference type="InterPro" id="IPR045981">
    <property type="entry name" value="DUF5937"/>
</dbReference>
<dbReference type="RefSeq" id="WP_056937850.1">
    <property type="nucleotide sequence ID" value="NZ_AZFN01000024.1"/>
</dbReference>
<keyword evidence="6" id="KW-1185">Reference proteome</keyword>
<keyword evidence="2" id="KW-0238">DNA-binding</keyword>
<dbReference type="PRINTS" id="PR00778">
    <property type="entry name" value="HTHARSR"/>
</dbReference>
<dbReference type="SMART" id="SM00418">
    <property type="entry name" value="HTH_ARSR"/>
    <property type="match status" value="1"/>
</dbReference>
<dbReference type="GO" id="GO:0003700">
    <property type="term" value="F:DNA-binding transcription factor activity"/>
    <property type="evidence" value="ECO:0007669"/>
    <property type="project" value="InterPro"/>
</dbReference>
<comment type="caution">
    <text evidence="5">The sequence shown here is derived from an EMBL/GenBank/DDBJ whole genome shotgun (WGS) entry which is preliminary data.</text>
</comment>
<evidence type="ECO:0000313" key="5">
    <source>
        <dbReference type="EMBL" id="KRM00830.1"/>
    </source>
</evidence>
<dbReference type="InterPro" id="IPR011991">
    <property type="entry name" value="ArsR-like_HTH"/>
</dbReference>
<evidence type="ECO:0000259" key="4">
    <source>
        <dbReference type="PROSITE" id="PS50987"/>
    </source>
</evidence>
<dbReference type="InterPro" id="IPR036388">
    <property type="entry name" value="WH-like_DNA-bd_sf"/>
</dbReference>
<dbReference type="PATRIC" id="fig|1423749.3.peg.958"/>
<gene>
    <name evidence="5" type="ORF">FC60_GL000949</name>
</gene>
<accession>A0A0R1V5G3</accession>
<dbReference type="PANTHER" id="PTHR33154:SF33">
    <property type="entry name" value="TRANSCRIPTIONAL REPRESSOR SDPR"/>
    <property type="match status" value="1"/>
</dbReference>
<evidence type="ECO:0000256" key="1">
    <source>
        <dbReference type="ARBA" id="ARBA00023015"/>
    </source>
</evidence>
<sequence>MTIRINFSKYSTVTDETLTQRFQFVYSPLNELLRSLHVLMNPRHHGLVIDWALKTMEQLDKEDIDNLYYFSPVYELGVPPTILCNFQYNASNLKDELSMLRAFLSRQSNVNGLINELSTLNHDRSNTFIPNLAKGLEWQDFSINRNSLLIKDLSGNPQTVINRFFKFIVKYNDNVFSAVWEKDNIKKLLFQEIKIRANSINIHGIRSTIDELQVARMHWKNDTLIINKPFEREIDLKDTDTIMLIPSFFTWPHLFVDTFKNGVVITYGLQKRADLIYTPKELLLTFKALSEPTRLQILKTVSKSPCTTQGLSQLLSLGTSTVSRHLQILKEANLLRTTKQKKFVLYQITNRIFELVPNFLDFMRDDNK</sequence>
<dbReference type="SUPFAM" id="SSF46785">
    <property type="entry name" value="Winged helix' DNA-binding domain"/>
    <property type="match status" value="1"/>
</dbReference>
<dbReference type="PANTHER" id="PTHR33154">
    <property type="entry name" value="TRANSCRIPTIONAL REGULATOR, ARSR FAMILY"/>
    <property type="match status" value="1"/>
</dbReference>
<keyword evidence="3" id="KW-0804">Transcription</keyword>